<dbReference type="InterPro" id="IPR001012">
    <property type="entry name" value="UBX_dom"/>
</dbReference>
<sequence length="159" mass="18135">RSCNRNNIHSHPPTSKSTVRFHSMAKRAFAMLECQYLAENSSPFVHTKRPKRCSDVAAATESTTTTTTTTSLFPKAVIGYPELSAEPNSDWDRSRNFLKSESVQLLWSFCYSQMDQSERNKPFKLFQAIPGYYKNLYYGSYTSFEQSGLANSLISVTWM</sequence>
<evidence type="ECO:0000313" key="3">
    <source>
        <dbReference type="EMBL" id="KAH0891855.1"/>
    </source>
</evidence>
<evidence type="ECO:0000259" key="2">
    <source>
        <dbReference type="PROSITE" id="PS50033"/>
    </source>
</evidence>
<organism evidence="3 4">
    <name type="scientific">Brassica napus</name>
    <name type="common">Rape</name>
    <dbReference type="NCBI Taxonomy" id="3708"/>
    <lineage>
        <taxon>Eukaryota</taxon>
        <taxon>Viridiplantae</taxon>
        <taxon>Streptophyta</taxon>
        <taxon>Embryophyta</taxon>
        <taxon>Tracheophyta</taxon>
        <taxon>Spermatophyta</taxon>
        <taxon>Magnoliopsida</taxon>
        <taxon>eudicotyledons</taxon>
        <taxon>Gunneridae</taxon>
        <taxon>Pentapetalae</taxon>
        <taxon>rosids</taxon>
        <taxon>malvids</taxon>
        <taxon>Brassicales</taxon>
        <taxon>Brassicaceae</taxon>
        <taxon>Brassiceae</taxon>
        <taxon>Brassica</taxon>
    </lineage>
</organism>
<dbReference type="InterPro" id="IPR029071">
    <property type="entry name" value="Ubiquitin-like_domsf"/>
</dbReference>
<comment type="caution">
    <text evidence="3">The sequence shown here is derived from an EMBL/GenBank/DDBJ whole genome shotgun (WGS) entry which is preliminary data.</text>
</comment>
<keyword evidence="4" id="KW-1185">Reference proteome</keyword>
<dbReference type="EMBL" id="JAGKQM010000013">
    <property type="protein sequence ID" value="KAH0891855.1"/>
    <property type="molecule type" value="Genomic_DNA"/>
</dbReference>
<name>A0ABQ8AH41_BRANA</name>
<dbReference type="SUPFAM" id="SSF54236">
    <property type="entry name" value="Ubiquitin-like"/>
    <property type="match status" value="1"/>
</dbReference>
<feature type="non-terminal residue" evidence="3">
    <location>
        <position position="1"/>
    </location>
</feature>
<feature type="domain" description="UBX" evidence="2">
    <location>
        <begin position="95"/>
        <end position="157"/>
    </location>
</feature>
<gene>
    <name evidence="3" type="ORF">HID58_054284</name>
</gene>
<keyword evidence="1" id="KW-0833">Ubl conjugation pathway</keyword>
<evidence type="ECO:0000256" key="1">
    <source>
        <dbReference type="ARBA" id="ARBA00022786"/>
    </source>
</evidence>
<evidence type="ECO:0000313" key="4">
    <source>
        <dbReference type="Proteomes" id="UP000824890"/>
    </source>
</evidence>
<dbReference type="PROSITE" id="PS50033">
    <property type="entry name" value="UBX"/>
    <property type="match status" value="1"/>
</dbReference>
<proteinExistence type="predicted"/>
<dbReference type="Proteomes" id="UP000824890">
    <property type="component" value="Unassembled WGS sequence"/>
</dbReference>
<protein>
    <recommendedName>
        <fullName evidence="2">UBX domain-containing protein</fullName>
    </recommendedName>
</protein>
<reference evidence="3 4" key="1">
    <citation type="submission" date="2021-05" db="EMBL/GenBank/DDBJ databases">
        <title>Genome Assembly of Synthetic Allotetraploid Brassica napus Reveals Homoeologous Exchanges between Subgenomes.</title>
        <authorList>
            <person name="Davis J.T."/>
        </authorList>
    </citation>
    <scope>NUCLEOTIDE SEQUENCE [LARGE SCALE GENOMIC DNA]</scope>
    <source>
        <strain evidence="4">cv. Da-Ae</strain>
        <tissue evidence="3">Seedling</tissue>
    </source>
</reference>
<accession>A0ABQ8AH41</accession>